<gene>
    <name evidence="3" type="ORF">SAMN05216602_3696</name>
</gene>
<protein>
    <submittedName>
        <fullName evidence="3">Fumarylpyruvate hydrolase</fullName>
    </submittedName>
</protein>
<organism evidence="3 4">
    <name type="scientific">Phytopseudomonas argentinensis</name>
    <dbReference type="NCBI Taxonomy" id="289370"/>
    <lineage>
        <taxon>Bacteria</taxon>
        <taxon>Pseudomonadati</taxon>
        <taxon>Pseudomonadota</taxon>
        <taxon>Gammaproteobacteria</taxon>
        <taxon>Pseudomonadales</taxon>
        <taxon>Pseudomonadaceae</taxon>
        <taxon>Phytopseudomonas</taxon>
    </lineage>
</organism>
<dbReference type="PANTHER" id="PTHR11820">
    <property type="entry name" value="ACYLPYRUVASE"/>
    <property type="match status" value="1"/>
</dbReference>
<dbReference type="Proteomes" id="UP000183018">
    <property type="component" value="Unassembled WGS sequence"/>
</dbReference>
<dbReference type="Gene3D" id="3.90.850.10">
    <property type="entry name" value="Fumarylacetoacetase-like, C-terminal domain"/>
    <property type="match status" value="1"/>
</dbReference>
<evidence type="ECO:0000259" key="2">
    <source>
        <dbReference type="Pfam" id="PF01557"/>
    </source>
</evidence>
<proteinExistence type="predicted"/>
<dbReference type="GO" id="GO:0018773">
    <property type="term" value="F:acetylpyruvate hydrolase activity"/>
    <property type="evidence" value="ECO:0007669"/>
    <property type="project" value="TreeGrafter"/>
</dbReference>
<keyword evidence="1" id="KW-0479">Metal-binding</keyword>
<evidence type="ECO:0000313" key="3">
    <source>
        <dbReference type="EMBL" id="SFJ06041.1"/>
    </source>
</evidence>
<accession>A0A1I3N9P5</accession>
<dbReference type="InterPro" id="IPR011234">
    <property type="entry name" value="Fumarylacetoacetase-like_C"/>
</dbReference>
<dbReference type="InterPro" id="IPR036663">
    <property type="entry name" value="Fumarylacetoacetase_C_sf"/>
</dbReference>
<dbReference type="SUPFAM" id="SSF56529">
    <property type="entry name" value="FAH"/>
    <property type="match status" value="1"/>
</dbReference>
<dbReference type="RefSeq" id="WP_074887405.1">
    <property type="nucleotide sequence ID" value="NZ_FORC01000004.1"/>
</dbReference>
<dbReference type="STRING" id="289370.SAMN05216602_3696"/>
<keyword evidence="3" id="KW-0670">Pyruvate</keyword>
<dbReference type="OrthoDB" id="9805307at2"/>
<evidence type="ECO:0000313" key="4">
    <source>
        <dbReference type="Proteomes" id="UP000183018"/>
    </source>
</evidence>
<feature type="domain" description="Fumarylacetoacetase-like C-terminal" evidence="2">
    <location>
        <begin position="30"/>
        <end position="227"/>
    </location>
</feature>
<sequence>MTCTSYVFTPEPQVSLPVAGSAERFPVGRVFCVGRNYPWPGASDVKPDAPVFFMKPASAVVEAVGEVIYPPMTDEFCHEIELVVAIGKAGAAIDQADALQHVWGYAAGLDLTRRDIQMRVKSAGMAWEMAKVFEGAAPISAVVPVTQVGHPEQGAVWLSVNGQERQRSTLQAQIFSVREVISLLSRLVPLRAGDLIMTGTPHGVAALNPGDVINAGIEGVAELEMRVGSRP</sequence>
<reference evidence="4" key="1">
    <citation type="submission" date="2016-10" db="EMBL/GenBank/DDBJ databases">
        <authorList>
            <person name="Varghese N."/>
            <person name="Submissions S."/>
        </authorList>
    </citation>
    <scope>NUCLEOTIDE SEQUENCE [LARGE SCALE GENOMIC DNA]</scope>
    <source>
        <strain evidence="4">LMG 22563</strain>
    </source>
</reference>
<dbReference type="AlphaFoldDB" id="A0A1I3N9P5"/>
<name>A0A1I3N9P5_9GAMM</name>
<dbReference type="EMBL" id="FORC01000004">
    <property type="protein sequence ID" value="SFJ06041.1"/>
    <property type="molecule type" value="Genomic_DNA"/>
</dbReference>
<evidence type="ECO:0000256" key="1">
    <source>
        <dbReference type="ARBA" id="ARBA00022723"/>
    </source>
</evidence>
<dbReference type="PANTHER" id="PTHR11820:SF90">
    <property type="entry name" value="FLUTATHIONE S-TRANSFERASE"/>
    <property type="match status" value="1"/>
</dbReference>
<keyword evidence="3" id="KW-0378">Hydrolase</keyword>
<dbReference type="Pfam" id="PF01557">
    <property type="entry name" value="FAA_hydrolase"/>
    <property type="match status" value="1"/>
</dbReference>
<dbReference type="GO" id="GO:0046872">
    <property type="term" value="F:metal ion binding"/>
    <property type="evidence" value="ECO:0007669"/>
    <property type="project" value="UniProtKB-KW"/>
</dbReference>
<keyword evidence="4" id="KW-1185">Reference proteome</keyword>